<evidence type="ECO:0000313" key="4">
    <source>
        <dbReference type="WBParaSite" id="maker-unitig_38548-snap-gene-0.2-mRNA-1"/>
    </source>
</evidence>
<feature type="region of interest" description="Disordered" evidence="1">
    <location>
        <begin position="168"/>
        <end position="196"/>
    </location>
</feature>
<protein>
    <submittedName>
        <fullName evidence="4">Rho-GAP domain-containing protein</fullName>
    </submittedName>
</protein>
<dbReference type="InterPro" id="IPR000198">
    <property type="entry name" value="RhoGAP_dom"/>
</dbReference>
<evidence type="ECO:0000256" key="1">
    <source>
        <dbReference type="SAM" id="MobiDB-lite"/>
    </source>
</evidence>
<dbReference type="PROSITE" id="PS50238">
    <property type="entry name" value="RHOGAP"/>
    <property type="match status" value="1"/>
</dbReference>
<dbReference type="PANTHER" id="PTHR45876:SF8">
    <property type="entry name" value="FI04035P"/>
    <property type="match status" value="1"/>
</dbReference>
<dbReference type="GO" id="GO:0005096">
    <property type="term" value="F:GTPase activator activity"/>
    <property type="evidence" value="ECO:0007669"/>
    <property type="project" value="TreeGrafter"/>
</dbReference>
<name>A0A1I8FKU1_9PLAT</name>
<dbReference type="WBParaSite" id="maker-unitig_38548-snap-gene-0.2-mRNA-1">
    <property type="protein sequence ID" value="maker-unitig_38548-snap-gene-0.2-mRNA-1"/>
    <property type="gene ID" value="maker-unitig_38548-snap-gene-0.2"/>
</dbReference>
<dbReference type="SMART" id="SM00324">
    <property type="entry name" value="RhoGAP"/>
    <property type="match status" value="1"/>
</dbReference>
<reference evidence="4" key="1">
    <citation type="submission" date="2016-11" db="UniProtKB">
        <authorList>
            <consortium name="WormBaseParasite"/>
        </authorList>
    </citation>
    <scope>IDENTIFICATION</scope>
</reference>
<dbReference type="PANTHER" id="PTHR45876">
    <property type="entry name" value="FI04035P"/>
    <property type="match status" value="1"/>
</dbReference>
<dbReference type="GO" id="GO:0005737">
    <property type="term" value="C:cytoplasm"/>
    <property type="evidence" value="ECO:0007669"/>
    <property type="project" value="TreeGrafter"/>
</dbReference>
<evidence type="ECO:0000313" key="3">
    <source>
        <dbReference type="Proteomes" id="UP000095280"/>
    </source>
</evidence>
<proteinExistence type="predicted"/>
<keyword evidence="3" id="KW-1185">Reference proteome</keyword>
<sequence length="277" mass="30205">AFAARHCQRLEPLVHSVPSSSMLESAINAQTDPENGSEERQSGTEVWMRCPLLSCTPGVFGCTLEDLMLQQRQRGFPELEQPWILTVLTEDTIRLGGQLTEGYFRNPGDFDALNVARTQLEQWDLTACRRLSDPRVTASLLVTWLRELAEPLIPTRLYQRALDCHDRPDESLSSTESAESARTASRDQISAPVREPNVTSVTGIDASGLALLMAPCLLRSPESSSTVSASNCSDFAMDNARQEAAFVRLLLLHLPESAAAMAAVAVEAEAFSACPAS</sequence>
<dbReference type="AlphaFoldDB" id="A0A1I8FKU1"/>
<dbReference type="SUPFAM" id="SSF48350">
    <property type="entry name" value="GTPase activation domain, GAP"/>
    <property type="match status" value="1"/>
</dbReference>
<feature type="domain" description="Rho-GAP" evidence="2">
    <location>
        <begin position="62"/>
        <end position="258"/>
    </location>
</feature>
<dbReference type="Gene3D" id="1.10.555.10">
    <property type="entry name" value="Rho GTPase activation protein"/>
    <property type="match status" value="1"/>
</dbReference>
<evidence type="ECO:0000259" key="2">
    <source>
        <dbReference type="PROSITE" id="PS50238"/>
    </source>
</evidence>
<dbReference type="GO" id="GO:0007165">
    <property type="term" value="P:signal transduction"/>
    <property type="evidence" value="ECO:0007669"/>
    <property type="project" value="InterPro"/>
</dbReference>
<dbReference type="InterPro" id="IPR008936">
    <property type="entry name" value="Rho_GTPase_activation_prot"/>
</dbReference>
<accession>A0A1I8FKU1</accession>
<feature type="compositionally biased region" description="Low complexity" evidence="1">
    <location>
        <begin position="171"/>
        <end position="183"/>
    </location>
</feature>
<dbReference type="Proteomes" id="UP000095280">
    <property type="component" value="Unplaced"/>
</dbReference>
<dbReference type="Pfam" id="PF00620">
    <property type="entry name" value="RhoGAP"/>
    <property type="match status" value="1"/>
</dbReference>
<organism evidence="3 4">
    <name type="scientific">Macrostomum lignano</name>
    <dbReference type="NCBI Taxonomy" id="282301"/>
    <lineage>
        <taxon>Eukaryota</taxon>
        <taxon>Metazoa</taxon>
        <taxon>Spiralia</taxon>
        <taxon>Lophotrochozoa</taxon>
        <taxon>Platyhelminthes</taxon>
        <taxon>Rhabditophora</taxon>
        <taxon>Macrostomorpha</taxon>
        <taxon>Macrostomida</taxon>
        <taxon>Macrostomidae</taxon>
        <taxon>Macrostomum</taxon>
    </lineage>
</organism>